<dbReference type="InterPro" id="IPR036680">
    <property type="entry name" value="SPOR-like_sf"/>
</dbReference>
<dbReference type="Proteomes" id="UP000307790">
    <property type="component" value="Unassembled WGS sequence"/>
</dbReference>
<evidence type="ECO:0000256" key="7">
    <source>
        <dbReference type="SAM" id="SignalP"/>
    </source>
</evidence>
<protein>
    <recommendedName>
        <fullName evidence="4">Endolytic peptidoglycan transglycosylase RlpA</fullName>
        <ecNumber evidence="4">4.2.2.-</ecNumber>
    </recommendedName>
</protein>
<organism evidence="9 10">
    <name type="scientific">Thalassotalea litorea</name>
    <dbReference type="NCBI Taxonomy" id="2020715"/>
    <lineage>
        <taxon>Bacteria</taxon>
        <taxon>Pseudomonadati</taxon>
        <taxon>Pseudomonadota</taxon>
        <taxon>Gammaproteobacteria</taxon>
        <taxon>Alteromonadales</taxon>
        <taxon>Colwelliaceae</taxon>
        <taxon>Thalassotalea</taxon>
    </lineage>
</organism>
<dbReference type="RefSeq" id="WP_138318320.1">
    <property type="nucleotide sequence ID" value="NZ_VCBC01000002.1"/>
</dbReference>
<reference evidence="9 10" key="1">
    <citation type="submission" date="2019-05" db="EMBL/GenBank/DDBJ databases">
        <title>Genome sequences of Thalassotalea litorea 1K03283.</title>
        <authorList>
            <person name="Zhang D."/>
        </authorList>
    </citation>
    <scope>NUCLEOTIDE SEQUENCE [LARGE SCALE GENOMIC DNA]</scope>
    <source>
        <strain evidence="9 10">MCCC 1K03283</strain>
    </source>
</reference>
<keyword evidence="4" id="KW-0564">Palmitate</keyword>
<keyword evidence="2 4" id="KW-0456">Lyase</keyword>
<evidence type="ECO:0000259" key="8">
    <source>
        <dbReference type="Pfam" id="PF03330"/>
    </source>
</evidence>
<dbReference type="Gene3D" id="3.30.70.1070">
    <property type="entry name" value="Sporulation related repeat"/>
    <property type="match status" value="1"/>
</dbReference>
<dbReference type="SUPFAM" id="SSF110997">
    <property type="entry name" value="Sporulation related repeat"/>
    <property type="match status" value="1"/>
</dbReference>
<dbReference type="PANTHER" id="PTHR34183:SF1">
    <property type="entry name" value="ENDOLYTIC PEPTIDOGLYCAN TRANSGLYCOSYLASE RLPA"/>
    <property type="match status" value="1"/>
</dbReference>
<dbReference type="GO" id="GO:0071555">
    <property type="term" value="P:cell wall organization"/>
    <property type="evidence" value="ECO:0007669"/>
    <property type="project" value="UniProtKB-KW"/>
</dbReference>
<dbReference type="HAMAP" id="MF_02071">
    <property type="entry name" value="RlpA"/>
    <property type="match status" value="1"/>
</dbReference>
<evidence type="ECO:0000256" key="2">
    <source>
        <dbReference type="ARBA" id="ARBA00023239"/>
    </source>
</evidence>
<dbReference type="EC" id="4.2.2.-" evidence="4"/>
<dbReference type="PROSITE" id="PS51257">
    <property type="entry name" value="PROKAR_LIPOPROTEIN"/>
    <property type="match status" value="1"/>
</dbReference>
<dbReference type="InterPro" id="IPR009009">
    <property type="entry name" value="RlpA-like_DPBB"/>
</dbReference>
<evidence type="ECO:0000256" key="1">
    <source>
        <dbReference type="ARBA" id="ARBA00022729"/>
    </source>
</evidence>
<keyword evidence="4" id="KW-0472">Membrane</keyword>
<dbReference type="GO" id="GO:0008932">
    <property type="term" value="F:lytic endotransglycosylase activity"/>
    <property type="evidence" value="ECO:0007669"/>
    <property type="project" value="UniProtKB-UniRule"/>
</dbReference>
<accession>A0A5R9IUD5</accession>
<feature type="domain" description="RlpA-like protein double-psi beta-barrel" evidence="8">
    <location>
        <begin position="89"/>
        <end position="178"/>
    </location>
</feature>
<feature type="chain" id="PRO_5024521078" description="Endolytic peptidoglycan transglycosylase RlpA" evidence="7">
    <location>
        <begin position="21"/>
        <end position="293"/>
    </location>
</feature>
<dbReference type="GO" id="GO:0005886">
    <property type="term" value="C:plasma membrane"/>
    <property type="evidence" value="ECO:0007669"/>
    <property type="project" value="UniProtKB-SubCell"/>
</dbReference>
<dbReference type="AlphaFoldDB" id="A0A5R9IUD5"/>
<dbReference type="SUPFAM" id="SSF50685">
    <property type="entry name" value="Barwin-like endoglucanases"/>
    <property type="match status" value="1"/>
</dbReference>
<evidence type="ECO:0000256" key="6">
    <source>
        <dbReference type="SAM" id="MobiDB-lite"/>
    </source>
</evidence>
<keyword evidence="1 7" id="KW-0732">Signal</keyword>
<comment type="similarity">
    <text evidence="4 5">Belongs to the RlpA family.</text>
</comment>
<dbReference type="OrthoDB" id="9779128at2"/>
<dbReference type="GO" id="GO:0000270">
    <property type="term" value="P:peptidoglycan metabolic process"/>
    <property type="evidence" value="ECO:0007669"/>
    <property type="project" value="UniProtKB-UniRule"/>
</dbReference>
<dbReference type="GO" id="GO:0042834">
    <property type="term" value="F:peptidoglycan binding"/>
    <property type="evidence" value="ECO:0007669"/>
    <property type="project" value="InterPro"/>
</dbReference>
<dbReference type="InterPro" id="IPR036908">
    <property type="entry name" value="RlpA-like_sf"/>
</dbReference>
<dbReference type="Pfam" id="PF03330">
    <property type="entry name" value="DPBB_1"/>
    <property type="match status" value="1"/>
</dbReference>
<comment type="subcellular location">
    <subcellularLocation>
        <location evidence="4">Cell membrane</location>
        <topology evidence="4">Lipid-anchor</topology>
    </subcellularLocation>
</comment>
<feature type="signal peptide" evidence="7">
    <location>
        <begin position="1"/>
        <end position="20"/>
    </location>
</feature>
<keyword evidence="10" id="KW-1185">Reference proteome</keyword>
<dbReference type="FunFam" id="2.40.40.10:FF:000003">
    <property type="entry name" value="Endolytic peptidoglycan transglycosylase RlpA"/>
    <property type="match status" value="1"/>
</dbReference>
<keyword evidence="4" id="KW-0449">Lipoprotein</keyword>
<evidence type="ECO:0000256" key="5">
    <source>
        <dbReference type="RuleBase" id="RU003495"/>
    </source>
</evidence>
<dbReference type="InterPro" id="IPR012997">
    <property type="entry name" value="RplA"/>
</dbReference>
<comment type="caution">
    <text evidence="9">The sequence shown here is derived from an EMBL/GenBank/DDBJ whole genome shotgun (WGS) entry which is preliminary data.</text>
</comment>
<proteinExistence type="inferred from homology"/>
<comment type="function">
    <text evidence="4">Lytic transglycosylase with a strong preference for naked glycan strands that lack stem peptides.</text>
</comment>
<dbReference type="NCBIfam" id="TIGR00413">
    <property type="entry name" value="rlpA"/>
    <property type="match status" value="1"/>
</dbReference>
<dbReference type="PANTHER" id="PTHR34183">
    <property type="entry name" value="ENDOLYTIC PEPTIDOGLYCAN TRANSGLYCOSYLASE RLPA"/>
    <property type="match status" value="1"/>
</dbReference>
<dbReference type="GO" id="GO:0009279">
    <property type="term" value="C:cell outer membrane"/>
    <property type="evidence" value="ECO:0007669"/>
    <property type="project" value="TreeGrafter"/>
</dbReference>
<gene>
    <name evidence="4" type="primary">rlpA</name>
    <name evidence="9" type="ORF">FE810_01850</name>
</gene>
<keyword evidence="4" id="KW-1003">Cell membrane</keyword>
<dbReference type="EMBL" id="VCBC01000002">
    <property type="protein sequence ID" value="TLU67717.1"/>
    <property type="molecule type" value="Genomic_DNA"/>
</dbReference>
<dbReference type="Gene3D" id="2.40.40.10">
    <property type="entry name" value="RlpA-like domain"/>
    <property type="match status" value="1"/>
</dbReference>
<feature type="region of interest" description="Disordered" evidence="6">
    <location>
        <begin position="23"/>
        <end position="64"/>
    </location>
</feature>
<sequence>MKHSHSFFLLALLSVLVACSSPPKTTGGDEYQRTRYSQKHDSIPTRVPAQNELQEPEPKVVAKSRGGNKDYKVFGKSYQVLPSADNYVKTGMASWYGKKFHGHKTSNGEIYNMYDFSAAHKTLPLPTYAKVTNLANNKSVIVRINDRGPFHHNRVIDLSYSAAFKLDMLKQGTARVKVEAITASNIAQYQGKSSAVTAKAASRPAPLTPVSNKTASAVVNQYIHVLVTREKALALNTAKGLKFLLQVPVNLTEKNALYRVQIGPISKSSDVASLLTNLHQQGYPEAYPTSALK</sequence>
<evidence type="ECO:0000256" key="4">
    <source>
        <dbReference type="HAMAP-Rule" id="MF_02071"/>
    </source>
</evidence>
<keyword evidence="3 4" id="KW-0961">Cell wall biogenesis/degradation</keyword>
<dbReference type="InterPro" id="IPR034718">
    <property type="entry name" value="RlpA"/>
</dbReference>
<name>A0A5R9IUD5_9GAMM</name>
<evidence type="ECO:0000256" key="3">
    <source>
        <dbReference type="ARBA" id="ARBA00023316"/>
    </source>
</evidence>
<evidence type="ECO:0000313" key="9">
    <source>
        <dbReference type="EMBL" id="TLU67717.1"/>
    </source>
</evidence>
<dbReference type="CDD" id="cd22268">
    <property type="entry name" value="DPBB_RlpA-like"/>
    <property type="match status" value="1"/>
</dbReference>
<evidence type="ECO:0000313" key="10">
    <source>
        <dbReference type="Proteomes" id="UP000307790"/>
    </source>
</evidence>
<feature type="compositionally biased region" description="Basic and acidic residues" evidence="6">
    <location>
        <begin position="30"/>
        <end position="43"/>
    </location>
</feature>